<feature type="domain" description="Thioredoxin" evidence="9">
    <location>
        <begin position="437"/>
        <end position="568"/>
    </location>
</feature>
<evidence type="ECO:0000256" key="3">
    <source>
        <dbReference type="ARBA" id="ARBA00022692"/>
    </source>
</evidence>
<dbReference type="InterPro" id="IPR013766">
    <property type="entry name" value="Thioredoxin_domain"/>
</dbReference>
<dbReference type="InterPro" id="IPR036929">
    <property type="entry name" value="DsbDN_sf"/>
</dbReference>
<feature type="transmembrane region" description="Helical" evidence="8">
    <location>
        <begin position="321"/>
        <end position="342"/>
    </location>
</feature>
<dbReference type="CDD" id="cd02953">
    <property type="entry name" value="DsbDgamma"/>
    <property type="match status" value="1"/>
</dbReference>
<keyword evidence="4" id="KW-0201">Cytochrome c-type biogenesis</keyword>
<feature type="transmembrane region" description="Helical" evidence="8">
    <location>
        <begin position="417"/>
        <end position="435"/>
    </location>
</feature>
<dbReference type="Pfam" id="PF00085">
    <property type="entry name" value="Thioredoxin"/>
    <property type="match status" value="1"/>
</dbReference>
<evidence type="ECO:0000256" key="6">
    <source>
        <dbReference type="ARBA" id="ARBA00023136"/>
    </source>
</evidence>
<dbReference type="PANTHER" id="PTHR32234">
    <property type="entry name" value="THIOL:DISULFIDE INTERCHANGE PROTEIN DSBD"/>
    <property type="match status" value="1"/>
</dbReference>
<keyword evidence="11" id="KW-1185">Reference proteome</keyword>
<feature type="transmembrane region" description="Helical" evidence="8">
    <location>
        <begin position="208"/>
        <end position="232"/>
    </location>
</feature>
<dbReference type="RefSeq" id="WP_284936858.1">
    <property type="nucleotide sequence ID" value="NZ_JANURM010000002.1"/>
</dbReference>
<dbReference type="InterPro" id="IPR003834">
    <property type="entry name" value="Cyt_c_assmbl_TM_dom"/>
</dbReference>
<dbReference type="PROSITE" id="PS51352">
    <property type="entry name" value="THIOREDOXIN_2"/>
    <property type="match status" value="1"/>
</dbReference>
<dbReference type="InterPro" id="IPR017937">
    <property type="entry name" value="Thioredoxin_CS"/>
</dbReference>
<protein>
    <submittedName>
        <fullName evidence="10">Protein-disulfide reductase DsbD</fullName>
        <ecNumber evidence="10">1.8.1.8</ecNumber>
    </submittedName>
</protein>
<keyword evidence="2" id="KW-1003">Cell membrane</keyword>
<evidence type="ECO:0000256" key="8">
    <source>
        <dbReference type="SAM" id="Phobius"/>
    </source>
</evidence>
<dbReference type="InterPro" id="IPR028250">
    <property type="entry name" value="DsbDN"/>
</dbReference>
<feature type="transmembrane region" description="Helical" evidence="8">
    <location>
        <begin position="163"/>
        <end position="196"/>
    </location>
</feature>
<evidence type="ECO:0000256" key="1">
    <source>
        <dbReference type="ARBA" id="ARBA00004651"/>
    </source>
</evidence>
<dbReference type="PANTHER" id="PTHR32234:SF0">
    <property type="entry name" value="THIOL:DISULFIDE INTERCHANGE PROTEIN DSBD"/>
    <property type="match status" value="1"/>
</dbReference>
<evidence type="ECO:0000313" key="10">
    <source>
        <dbReference type="EMBL" id="MDL0088204.1"/>
    </source>
</evidence>
<name>A0ABT7HP77_9BACT</name>
<organism evidence="10 11">
    <name type="scientific">Campylobacter gastrosuis</name>
    <dbReference type="NCBI Taxonomy" id="2974576"/>
    <lineage>
        <taxon>Bacteria</taxon>
        <taxon>Pseudomonadati</taxon>
        <taxon>Campylobacterota</taxon>
        <taxon>Epsilonproteobacteria</taxon>
        <taxon>Campylobacterales</taxon>
        <taxon>Campylobacteraceae</taxon>
        <taxon>Campylobacter</taxon>
    </lineage>
</organism>
<dbReference type="GO" id="GO:0047134">
    <property type="term" value="F:protein-disulfide reductase [NAD(P)H] activity"/>
    <property type="evidence" value="ECO:0007669"/>
    <property type="project" value="UniProtKB-EC"/>
</dbReference>
<gene>
    <name evidence="10" type="primary">dsbD</name>
    <name evidence="10" type="ORF">NYG85_02280</name>
</gene>
<dbReference type="Proteomes" id="UP001173801">
    <property type="component" value="Unassembled WGS sequence"/>
</dbReference>
<dbReference type="SUPFAM" id="SSF52833">
    <property type="entry name" value="Thioredoxin-like"/>
    <property type="match status" value="1"/>
</dbReference>
<keyword evidence="7" id="KW-0676">Redox-active center</keyword>
<feature type="transmembrane region" description="Helical" evidence="8">
    <location>
        <begin position="363"/>
        <end position="380"/>
    </location>
</feature>
<keyword evidence="3 8" id="KW-0812">Transmembrane</keyword>
<dbReference type="SUPFAM" id="SSF74863">
    <property type="entry name" value="Thiol:disulfide interchange protein DsbD, N-terminal domain (DsbD-alpha)"/>
    <property type="match status" value="1"/>
</dbReference>
<dbReference type="EMBL" id="JANURM010000002">
    <property type="protein sequence ID" value="MDL0088204.1"/>
    <property type="molecule type" value="Genomic_DNA"/>
</dbReference>
<evidence type="ECO:0000256" key="4">
    <source>
        <dbReference type="ARBA" id="ARBA00022748"/>
    </source>
</evidence>
<evidence type="ECO:0000256" key="2">
    <source>
        <dbReference type="ARBA" id="ARBA00022475"/>
    </source>
</evidence>
<dbReference type="NCBIfam" id="NF001419">
    <property type="entry name" value="PRK00293.1"/>
    <property type="match status" value="1"/>
</dbReference>
<proteinExistence type="predicted"/>
<keyword evidence="5 8" id="KW-1133">Transmembrane helix</keyword>
<dbReference type="PROSITE" id="PS00194">
    <property type="entry name" value="THIOREDOXIN_1"/>
    <property type="match status" value="1"/>
</dbReference>
<evidence type="ECO:0000256" key="7">
    <source>
        <dbReference type="ARBA" id="ARBA00023284"/>
    </source>
</evidence>
<evidence type="ECO:0000256" key="5">
    <source>
        <dbReference type="ARBA" id="ARBA00022989"/>
    </source>
</evidence>
<dbReference type="InterPro" id="IPR036249">
    <property type="entry name" value="Thioredoxin-like_sf"/>
</dbReference>
<dbReference type="Pfam" id="PF02683">
    <property type="entry name" value="DsbD_TM"/>
    <property type="match status" value="1"/>
</dbReference>
<dbReference type="InterPro" id="IPR035671">
    <property type="entry name" value="DsbD_gamma"/>
</dbReference>
<reference evidence="10" key="2">
    <citation type="journal article" date="2023" name="Microorganisms">
        <title>Isolation and Genomic Characteristics of Cat-Borne Campylobacter felis sp. nov. and Sheep-Borne Campylobacter ovis sp. nov.</title>
        <authorList>
            <person name="Wang H."/>
            <person name="Li Y."/>
            <person name="Gu Y."/>
            <person name="Zhou G."/>
            <person name="Chen X."/>
            <person name="Zhang X."/>
            <person name="Shao Z."/>
            <person name="Zhang J."/>
            <person name="Zhang M."/>
        </authorList>
    </citation>
    <scope>NUCLEOTIDE SEQUENCE</scope>
    <source>
        <strain evidence="10">PS10</strain>
    </source>
</reference>
<sequence length="568" mass="62827">MFKRILLPFFIFLAFSFGTVLNLDEAFDIKTKTDSHGIEISYNLGENIYIYKDTFFVKLGKESINHLLNMPRPTNSNGYEIFMQNFKIFIPINLLKERISQGINELNLEYQGCAKNGICYRPQFKKFHLTMGLNGVNLKEIKIKKTDELSEEQSIAYELVNSGFFISLATFFGFGVLLSLTPCVFPMIPILSSIIVSKGNTLNTKRGFLLSLVYVLAMSLAYAGAGILASLLGFGIGGVLQNPYILAVFSAVFIALAFSMFGFYEIKIPSRFTNAINKKGTKNSGYFGVFVMGFLSALIVSPCVAAPLAGALLYISQSGNLVYGGIMLFVMGLGMGLPLLVIGASSGRLLPRPGAWMDGVKNSFGFLMLLMALWLSSRIFGAMFEFIGYGVVGVVWAVFLGAFESANNGILRLKKSFAILIFIYSVMLIVGGFIGSKDPLSPLENFGVKTQNESVKFQKITTLNELNEIIKGSQKPVLVDFWASWCASCLELDNKTFKDERVISELKNFTLIKIDVTKGNDEDRKILSEFSLIDPPALLFFKNGSEVASKRIIGYISADDFLKKIDDI</sequence>
<keyword evidence="6 8" id="KW-0472">Membrane</keyword>
<dbReference type="Pfam" id="PF11412">
    <property type="entry name" value="DsbD_N"/>
    <property type="match status" value="1"/>
</dbReference>
<reference evidence="10" key="1">
    <citation type="submission" date="2022-08" db="EMBL/GenBank/DDBJ databases">
        <authorList>
            <person name="Wang H."/>
        </authorList>
    </citation>
    <scope>NUCLEOTIDE SEQUENCE</scope>
    <source>
        <strain evidence="10">PS10</strain>
    </source>
</reference>
<comment type="subcellular location">
    <subcellularLocation>
        <location evidence="1">Cell membrane</location>
        <topology evidence="1">Multi-pass membrane protein</topology>
    </subcellularLocation>
</comment>
<feature type="transmembrane region" description="Helical" evidence="8">
    <location>
        <begin position="285"/>
        <end position="315"/>
    </location>
</feature>
<evidence type="ECO:0000259" key="9">
    <source>
        <dbReference type="PROSITE" id="PS51352"/>
    </source>
</evidence>
<comment type="caution">
    <text evidence="10">The sequence shown here is derived from an EMBL/GenBank/DDBJ whole genome shotgun (WGS) entry which is preliminary data.</text>
</comment>
<feature type="transmembrane region" description="Helical" evidence="8">
    <location>
        <begin position="386"/>
        <end position="405"/>
    </location>
</feature>
<feature type="transmembrane region" description="Helical" evidence="8">
    <location>
        <begin position="244"/>
        <end position="264"/>
    </location>
</feature>
<keyword evidence="10" id="KW-0560">Oxidoreductase</keyword>
<dbReference type="Gene3D" id="2.60.40.1250">
    <property type="entry name" value="Thiol:disulfide interchange protein DsbD, N-terminal domain"/>
    <property type="match status" value="1"/>
</dbReference>
<dbReference type="EC" id="1.8.1.8" evidence="10"/>
<accession>A0ABT7HP77</accession>
<dbReference type="Gene3D" id="3.40.30.10">
    <property type="entry name" value="Glutaredoxin"/>
    <property type="match status" value="1"/>
</dbReference>
<evidence type="ECO:0000313" key="11">
    <source>
        <dbReference type="Proteomes" id="UP001173801"/>
    </source>
</evidence>